<organism evidence="1 2">
    <name type="scientific">Botryotinia fuckeliana (strain T4)</name>
    <name type="common">Noble rot fungus</name>
    <name type="synonym">Botrytis cinerea</name>
    <dbReference type="NCBI Taxonomy" id="999810"/>
    <lineage>
        <taxon>Eukaryota</taxon>
        <taxon>Fungi</taxon>
        <taxon>Dikarya</taxon>
        <taxon>Ascomycota</taxon>
        <taxon>Pezizomycotina</taxon>
        <taxon>Leotiomycetes</taxon>
        <taxon>Helotiales</taxon>
        <taxon>Sclerotiniaceae</taxon>
        <taxon>Botrytis</taxon>
    </lineage>
</organism>
<evidence type="ECO:0000313" key="1">
    <source>
        <dbReference type="EMBL" id="CCD48945.1"/>
    </source>
</evidence>
<dbReference type="InParanoid" id="G2Y8N8"/>
<protein>
    <submittedName>
        <fullName evidence="1">Uncharacterized protein</fullName>
    </submittedName>
</protein>
<dbReference type="Proteomes" id="UP000008177">
    <property type="component" value="Unplaced contigs"/>
</dbReference>
<sequence length="52" mass="5683">METIVLTIWSHPLYPEHRAGEHEDARLCAGEIGRGFAAATATVTVTARYCPL</sequence>
<name>G2Y8N8_BOTF4</name>
<reference evidence="2" key="1">
    <citation type="journal article" date="2011" name="PLoS Genet.">
        <title>Genomic analysis of the necrotrophic fungal pathogens Sclerotinia sclerotiorum and Botrytis cinerea.</title>
        <authorList>
            <person name="Amselem J."/>
            <person name="Cuomo C.A."/>
            <person name="van Kan J.A."/>
            <person name="Viaud M."/>
            <person name="Benito E.P."/>
            <person name="Couloux A."/>
            <person name="Coutinho P.M."/>
            <person name="de Vries R.P."/>
            <person name="Dyer P.S."/>
            <person name="Fillinger S."/>
            <person name="Fournier E."/>
            <person name="Gout L."/>
            <person name="Hahn M."/>
            <person name="Kohn L."/>
            <person name="Lapalu N."/>
            <person name="Plummer K.M."/>
            <person name="Pradier J.M."/>
            <person name="Quevillon E."/>
            <person name="Sharon A."/>
            <person name="Simon A."/>
            <person name="ten Have A."/>
            <person name="Tudzynski B."/>
            <person name="Tudzynski P."/>
            <person name="Wincker P."/>
            <person name="Andrew M."/>
            <person name="Anthouard V."/>
            <person name="Beever R.E."/>
            <person name="Beffa R."/>
            <person name="Benoit I."/>
            <person name="Bouzid O."/>
            <person name="Brault B."/>
            <person name="Chen Z."/>
            <person name="Choquer M."/>
            <person name="Collemare J."/>
            <person name="Cotton P."/>
            <person name="Danchin E.G."/>
            <person name="Da Silva C."/>
            <person name="Gautier A."/>
            <person name="Giraud C."/>
            <person name="Giraud T."/>
            <person name="Gonzalez C."/>
            <person name="Grossetete S."/>
            <person name="Guldener U."/>
            <person name="Henrissat B."/>
            <person name="Howlett B.J."/>
            <person name="Kodira C."/>
            <person name="Kretschmer M."/>
            <person name="Lappartient A."/>
            <person name="Leroch M."/>
            <person name="Levis C."/>
            <person name="Mauceli E."/>
            <person name="Neuveglise C."/>
            <person name="Oeser B."/>
            <person name="Pearson M."/>
            <person name="Poulain J."/>
            <person name="Poussereau N."/>
            <person name="Quesneville H."/>
            <person name="Rascle C."/>
            <person name="Schumacher J."/>
            <person name="Segurens B."/>
            <person name="Sexton A."/>
            <person name="Silva E."/>
            <person name="Sirven C."/>
            <person name="Soanes D.M."/>
            <person name="Talbot N.J."/>
            <person name="Templeton M."/>
            <person name="Yandava C."/>
            <person name="Yarden O."/>
            <person name="Zeng Q."/>
            <person name="Rollins J.A."/>
            <person name="Lebrun M.H."/>
            <person name="Dickman M."/>
        </authorList>
    </citation>
    <scope>NUCLEOTIDE SEQUENCE [LARGE SCALE GENOMIC DNA]</scope>
    <source>
        <strain evidence="2">T4</strain>
    </source>
</reference>
<evidence type="ECO:0000313" key="2">
    <source>
        <dbReference type="Proteomes" id="UP000008177"/>
    </source>
</evidence>
<accession>G2Y8N8</accession>
<dbReference type="AlphaFoldDB" id="G2Y8N8"/>
<dbReference type="HOGENOM" id="CLU_3086977_0_0_1"/>
<gene>
    <name evidence="1" type="ORF">BofuT4_uP106030.1</name>
</gene>
<proteinExistence type="predicted"/>
<dbReference type="EMBL" id="FQ790299">
    <property type="protein sequence ID" value="CCD48945.1"/>
    <property type="molecule type" value="Genomic_DNA"/>
</dbReference>